<evidence type="ECO:0000313" key="2">
    <source>
        <dbReference type="EMBL" id="KAF6474837.1"/>
    </source>
</evidence>
<gene>
    <name evidence="2" type="ORF">HJG63_010970</name>
</gene>
<keyword evidence="1" id="KW-0732">Signal</keyword>
<organism evidence="2 3">
    <name type="scientific">Rousettus aegyptiacus</name>
    <name type="common">Egyptian fruit bat</name>
    <name type="synonym">Pteropus aegyptiacus</name>
    <dbReference type="NCBI Taxonomy" id="9407"/>
    <lineage>
        <taxon>Eukaryota</taxon>
        <taxon>Metazoa</taxon>
        <taxon>Chordata</taxon>
        <taxon>Craniata</taxon>
        <taxon>Vertebrata</taxon>
        <taxon>Euteleostomi</taxon>
        <taxon>Mammalia</taxon>
        <taxon>Eutheria</taxon>
        <taxon>Laurasiatheria</taxon>
        <taxon>Chiroptera</taxon>
        <taxon>Yinpterochiroptera</taxon>
        <taxon>Pteropodoidea</taxon>
        <taxon>Pteropodidae</taxon>
        <taxon>Rousettinae</taxon>
        <taxon>Rousettus</taxon>
    </lineage>
</organism>
<proteinExistence type="predicted"/>
<feature type="chain" id="PRO_5029700586" evidence="1">
    <location>
        <begin position="21"/>
        <end position="351"/>
    </location>
</feature>
<comment type="caution">
    <text evidence="2">The sequence shown here is derived from an EMBL/GenBank/DDBJ whole genome shotgun (WGS) entry which is preliminary data.</text>
</comment>
<sequence>MPTLLSITQILSSLLLVSTPTSLLVQTELENGWDGGVAGIQQHGSLEFGCAPFHEGHLLEIGVHSESCRHSTFGVMQLHVILMSNRHPLHQVRDNLCKAEVLAITGNWYNAVFQGCKLFVVSQVGLRHGLQSPCGWHSVVSKHHVLRLLFGGSGGHPTYRIPTNRGDPGQIHPDSKLGCQLYQTGTNWLYLEFSFHDPQGQQVTCPDEDYQLHGSSHFYFYPRDIQVHELVESQLKHTVIFAFQIQHDGQLVPLQHLELVNQLNFQPRSPVFCGLLLLSTCVTLAILGVRGLKQSLGFSHTAFDCHRQCLITSIIICSGLDREDIDGRQHVSDCLKLLVRLVEQHEQVLFH</sequence>
<evidence type="ECO:0000256" key="1">
    <source>
        <dbReference type="SAM" id="SignalP"/>
    </source>
</evidence>
<keyword evidence="3" id="KW-1185">Reference proteome</keyword>
<dbReference type="EMBL" id="JACASE010000004">
    <property type="protein sequence ID" value="KAF6474837.1"/>
    <property type="molecule type" value="Genomic_DNA"/>
</dbReference>
<reference evidence="2 3" key="1">
    <citation type="journal article" date="2020" name="Nature">
        <title>Six reference-quality genomes reveal evolution of bat adaptations.</title>
        <authorList>
            <person name="Jebb D."/>
            <person name="Huang Z."/>
            <person name="Pippel M."/>
            <person name="Hughes G.M."/>
            <person name="Lavrichenko K."/>
            <person name="Devanna P."/>
            <person name="Winkler S."/>
            <person name="Jermiin L.S."/>
            <person name="Skirmuntt E.C."/>
            <person name="Katzourakis A."/>
            <person name="Burkitt-Gray L."/>
            <person name="Ray D.A."/>
            <person name="Sullivan K.A.M."/>
            <person name="Roscito J.G."/>
            <person name="Kirilenko B.M."/>
            <person name="Davalos L.M."/>
            <person name="Corthals A.P."/>
            <person name="Power M.L."/>
            <person name="Jones G."/>
            <person name="Ransome R.D."/>
            <person name="Dechmann D.K.N."/>
            <person name="Locatelli A.G."/>
            <person name="Puechmaille S.J."/>
            <person name="Fedrigo O."/>
            <person name="Jarvis E.D."/>
            <person name="Hiller M."/>
            <person name="Vernes S.C."/>
            <person name="Myers E.W."/>
            <person name="Teeling E.C."/>
        </authorList>
    </citation>
    <scope>NUCLEOTIDE SEQUENCE [LARGE SCALE GENOMIC DNA]</scope>
    <source>
        <strain evidence="2">MRouAeg1</strain>
        <tissue evidence="2">Muscle</tissue>
    </source>
</reference>
<name>A0A7J8HR77_ROUAE</name>
<evidence type="ECO:0000313" key="3">
    <source>
        <dbReference type="Proteomes" id="UP000593571"/>
    </source>
</evidence>
<accession>A0A7J8HR77</accession>
<dbReference type="AlphaFoldDB" id="A0A7J8HR77"/>
<feature type="signal peptide" evidence="1">
    <location>
        <begin position="1"/>
        <end position="20"/>
    </location>
</feature>
<dbReference type="Proteomes" id="UP000593571">
    <property type="component" value="Unassembled WGS sequence"/>
</dbReference>
<protein>
    <submittedName>
        <fullName evidence="2">Uncharacterized protein</fullName>
    </submittedName>
</protein>